<dbReference type="InterPro" id="IPR022385">
    <property type="entry name" value="Rhs_assc_core"/>
</dbReference>
<evidence type="ECO:0000313" key="6">
    <source>
        <dbReference type="Proteomes" id="UP000238348"/>
    </source>
</evidence>
<dbReference type="Pfam" id="PF05593">
    <property type="entry name" value="RHS_repeat"/>
    <property type="match status" value="4"/>
</dbReference>
<dbReference type="InterPro" id="IPR050708">
    <property type="entry name" value="T6SS_VgrG/RHS"/>
</dbReference>
<feature type="compositionally biased region" description="Gly residues" evidence="2">
    <location>
        <begin position="136"/>
        <end position="174"/>
    </location>
</feature>
<reference evidence="5 6" key="1">
    <citation type="submission" date="2015-09" db="EMBL/GenBank/DDBJ databases">
        <title>Sorangium comparison.</title>
        <authorList>
            <person name="Zaburannyi N."/>
            <person name="Bunk B."/>
            <person name="Overmann J."/>
            <person name="Mueller R."/>
        </authorList>
    </citation>
    <scope>NUCLEOTIDE SEQUENCE [LARGE SCALE GENOMIC DNA]</scope>
    <source>
        <strain evidence="5 6">So ce26</strain>
    </source>
</reference>
<feature type="region of interest" description="Disordered" evidence="2">
    <location>
        <begin position="135"/>
        <end position="196"/>
    </location>
</feature>
<dbReference type="Gene3D" id="2.180.10.10">
    <property type="entry name" value="RHS repeat-associated core"/>
    <property type="match status" value="2"/>
</dbReference>
<proteinExistence type="predicted"/>
<dbReference type="Proteomes" id="UP000238348">
    <property type="component" value="Chromosome"/>
</dbReference>
<evidence type="ECO:0000256" key="2">
    <source>
        <dbReference type="SAM" id="MobiDB-lite"/>
    </source>
</evidence>
<evidence type="ECO:0000259" key="3">
    <source>
        <dbReference type="Pfam" id="PF20148"/>
    </source>
</evidence>
<dbReference type="NCBIfam" id="TIGR01643">
    <property type="entry name" value="YD_repeat_2x"/>
    <property type="match status" value="5"/>
</dbReference>
<evidence type="ECO:0000313" key="5">
    <source>
        <dbReference type="EMBL" id="AUX44428.1"/>
    </source>
</evidence>
<evidence type="ECO:0008006" key="7">
    <source>
        <dbReference type="Google" id="ProtNLM"/>
    </source>
</evidence>
<dbReference type="RefSeq" id="WP_159397401.1">
    <property type="nucleotide sequence ID" value="NZ_CP012673.1"/>
</dbReference>
<dbReference type="EMBL" id="CP012673">
    <property type="protein sequence ID" value="AUX44428.1"/>
    <property type="molecule type" value="Genomic_DNA"/>
</dbReference>
<feature type="domain" description="Teneurin-like YD-shell" evidence="4">
    <location>
        <begin position="586"/>
        <end position="666"/>
    </location>
</feature>
<protein>
    <recommendedName>
        <fullName evidence="7">DUF4150 domain-containing protein</fullName>
    </recommendedName>
</protein>
<name>A0A2L0EYN7_SORCE</name>
<dbReference type="Pfam" id="PF20148">
    <property type="entry name" value="DUF6531"/>
    <property type="match status" value="1"/>
</dbReference>
<dbReference type="InterPro" id="IPR031325">
    <property type="entry name" value="RHS_repeat"/>
</dbReference>
<feature type="domain" description="DUF6531" evidence="3">
    <location>
        <begin position="192"/>
        <end position="264"/>
    </location>
</feature>
<sequence>MAKVTALGMDTITEKSGHQMTGMAVSVCITPAAPSPLPIPYPTMGTVAEGIIDPCMRTKIEGAKILTVGGCMKACHGNEPGTLKEVVSLNTGGPCFPWLGAPNVFIELGMAGITGSMGQMNKSITVGAVAKASSAGGKGGGGGAGAGGAGGPGGGGPQGGSNGGGGGGGSGQGAGPPSPPAAPGAEGQASGGHPVDVVTGTMFTHLAVDFSMPGFLSAQMTRRYRSSAVRHTVGLGWGWSHGFAWQATRAGDRVVLIDPDFREVPLEVRGEDEVVVLPFDVQVRFVGDDIVVALNDGYFRVLRRAAGSAVYRLAALRDEAENSIECVWEAGELVALLDSAGRRATVRRDGSYRSWIQSVTGEDGTNYERRLVTYEIDERGDLVRVIDAGGAETSYAYDEEHYLVSESLPDATVYRFVYAEHAGQRRCVETWGELRSGDILGSLGAPPTSPAQARGLFHARFDYGPGPFETRMIDAAGGAHRYRGNALGLVEQYVDPRGYCWFYRYDEVGRLLSVTDGGGRVERRTFDRHGRMVGLTRPDGARWAWKSDDEQNKVISVDAAGKREVETSCGTRTVEHEDARGRVTRFAYDGHGLLRDIAYPDGAVETRSYDAHGNISEHTFEDGTRARYTFDLFGRPVWVRTPRGAEYELRYDSRGDLVFIGEPGDKRTDLRIGPTRLIEAMRDPSGAVTRYRHVAGALVECVRADGTRYAFGYDALRRLVWIENPAGERYQRAYDGAGNIVRETSFAGVTTEYAYDGSNQLVSVTRANSSWIHLVRDAEGRIVAREHSTGLVERFAYDTGGALTVAESQGVRVRFERDGDGRILREIQEAGGWRFEIGTEYDDNGGVLGKAYSTGWSVSFIRRPGDGVPLALRAVTEAPEELRFEYDDRGVETLRRRASGPGAIATESDAYGLPTRVSVLGEGEAPLRERRYEWAVGGPLLRVIDSDAGQRRYELDPLGRPLAAEGLGAAERFHYAPQGTPVPRGQPWAIGRGGRPTNAGDVHVAWDALGRLAAQHAPDPLRCWTYTYDENDRLIEARRGDGRAVRYLHDPLGRRLSETYDDGESTWFAWDVDSLVEERGTNGGLVRRVFDDEGYVPLLEAEDGRAFRMIAADAAGTPWLYVDPSLGCAEIDLSAWGSVARRGGRPGRLRFAGQREDAFTGLHYNHHRHYAPGLHVFLTPDPLGIDASLNDVGFVPNVTLYIDPLGLTTIVVGAPNDPTIKSHAKTLQKQYPGAKVITSDQLGKPPSLWQKLRGKNNNIDPNEKHVVVTTHGAPGSAQWGNGSASGEQIGDMLKNAGFQGGAGAVVDVSACNAATPATGATGQKSVAHGIASSTGANANGAMRDPSVNPNQVHNYQGKKPFWKFWGQPPQYPYRPGEMCPTPQGPFVHQGYYVGVTPSGSVSGVPFK</sequence>
<keyword evidence="1" id="KW-0677">Repeat</keyword>
<dbReference type="NCBIfam" id="TIGR03696">
    <property type="entry name" value="Rhs_assc_core"/>
    <property type="match status" value="1"/>
</dbReference>
<dbReference type="InterPro" id="IPR056823">
    <property type="entry name" value="TEN-like_YD-shell"/>
</dbReference>
<dbReference type="PANTHER" id="PTHR32305">
    <property type="match status" value="1"/>
</dbReference>
<organism evidence="5 6">
    <name type="scientific">Sorangium cellulosum</name>
    <name type="common">Polyangium cellulosum</name>
    <dbReference type="NCBI Taxonomy" id="56"/>
    <lineage>
        <taxon>Bacteria</taxon>
        <taxon>Pseudomonadati</taxon>
        <taxon>Myxococcota</taxon>
        <taxon>Polyangia</taxon>
        <taxon>Polyangiales</taxon>
        <taxon>Polyangiaceae</taxon>
        <taxon>Sorangium</taxon>
    </lineage>
</organism>
<dbReference type="Pfam" id="PF13665">
    <property type="entry name" value="Tox-PAAR-like"/>
    <property type="match status" value="1"/>
</dbReference>
<dbReference type="OrthoDB" id="5477618at2"/>
<dbReference type="Pfam" id="PF25023">
    <property type="entry name" value="TEN_YD-shell"/>
    <property type="match status" value="1"/>
</dbReference>
<dbReference type="InterPro" id="IPR006530">
    <property type="entry name" value="YD"/>
</dbReference>
<dbReference type="PANTHER" id="PTHR32305:SF15">
    <property type="entry name" value="PROTEIN RHSA-RELATED"/>
    <property type="match status" value="1"/>
</dbReference>
<gene>
    <name evidence="5" type="ORF">SOCE26_058920</name>
</gene>
<evidence type="ECO:0000256" key="1">
    <source>
        <dbReference type="ARBA" id="ARBA00022737"/>
    </source>
</evidence>
<feature type="compositionally biased region" description="Low complexity" evidence="2">
    <location>
        <begin position="183"/>
        <end position="192"/>
    </location>
</feature>
<dbReference type="InterPro" id="IPR045351">
    <property type="entry name" value="DUF6531"/>
</dbReference>
<accession>A0A2L0EYN7</accession>
<evidence type="ECO:0000259" key="4">
    <source>
        <dbReference type="Pfam" id="PF25023"/>
    </source>
</evidence>